<gene>
    <name evidence="2" type="ORF">E5288_WYG018531</name>
</gene>
<name>A0A6B0RZR5_9CETA</name>
<evidence type="ECO:0000313" key="2">
    <source>
        <dbReference type="EMBL" id="MXQ95122.1"/>
    </source>
</evidence>
<feature type="compositionally biased region" description="Polar residues" evidence="1">
    <location>
        <begin position="174"/>
        <end position="195"/>
    </location>
</feature>
<sequence>MTVAHSEVLRAYGNGELTDNQEAGSSPKAVRGLSQLVAVAGFLPKLTANYRVISKHQLCSDNLLLHFLSSAYVLAPSEKYRDLSPFQTPDALEKPVIESMSDLLESDSGLHAQEKSTCSGDVYMIRTTAVRNRGECNREPSTDEKRTGRPLRITTRFEGVNPAPNRNENDDLHMQSTDLQKPTADCSQDPSAKTS</sequence>
<keyword evidence="3" id="KW-1185">Reference proteome</keyword>
<comment type="caution">
    <text evidence="2">The sequence shown here is derived from an EMBL/GenBank/DDBJ whole genome shotgun (WGS) entry which is preliminary data.</text>
</comment>
<evidence type="ECO:0000256" key="1">
    <source>
        <dbReference type="SAM" id="MobiDB-lite"/>
    </source>
</evidence>
<evidence type="ECO:0000313" key="3">
    <source>
        <dbReference type="Proteomes" id="UP000322234"/>
    </source>
</evidence>
<accession>A0A6B0RZR5</accession>
<dbReference type="Proteomes" id="UP000322234">
    <property type="component" value="Unassembled WGS sequence"/>
</dbReference>
<organism evidence="2 3">
    <name type="scientific">Bos mutus</name>
    <name type="common">wild yak</name>
    <dbReference type="NCBI Taxonomy" id="72004"/>
    <lineage>
        <taxon>Eukaryota</taxon>
        <taxon>Metazoa</taxon>
        <taxon>Chordata</taxon>
        <taxon>Craniata</taxon>
        <taxon>Vertebrata</taxon>
        <taxon>Euteleostomi</taxon>
        <taxon>Mammalia</taxon>
        <taxon>Eutheria</taxon>
        <taxon>Laurasiatheria</taxon>
        <taxon>Artiodactyla</taxon>
        <taxon>Ruminantia</taxon>
        <taxon>Pecora</taxon>
        <taxon>Bovidae</taxon>
        <taxon>Bovinae</taxon>
        <taxon>Bos</taxon>
    </lineage>
</organism>
<reference evidence="2" key="1">
    <citation type="submission" date="2019-10" db="EMBL/GenBank/DDBJ databases">
        <title>The sequence and de novo assembly of the wild yak genome.</title>
        <authorList>
            <person name="Liu Y."/>
        </authorList>
    </citation>
    <scope>NUCLEOTIDE SEQUENCE [LARGE SCALE GENOMIC DNA]</scope>
    <source>
        <strain evidence="2">WY2019</strain>
    </source>
</reference>
<dbReference type="EMBL" id="VBQZ03000127">
    <property type="protein sequence ID" value="MXQ95122.1"/>
    <property type="molecule type" value="Genomic_DNA"/>
</dbReference>
<protein>
    <submittedName>
        <fullName evidence="2">Uncharacterized protein</fullName>
    </submittedName>
</protein>
<proteinExistence type="predicted"/>
<feature type="compositionally biased region" description="Basic and acidic residues" evidence="1">
    <location>
        <begin position="133"/>
        <end position="147"/>
    </location>
</feature>
<feature type="region of interest" description="Disordered" evidence="1">
    <location>
        <begin position="133"/>
        <end position="195"/>
    </location>
</feature>
<dbReference type="AlphaFoldDB" id="A0A6B0RZR5"/>